<evidence type="ECO:0000256" key="4">
    <source>
        <dbReference type="ARBA" id="ARBA00022692"/>
    </source>
</evidence>
<dbReference type="AlphaFoldDB" id="A0A645I4K5"/>
<gene>
    <name evidence="9" type="ORF">SDC9_189970</name>
</gene>
<keyword evidence="5 7" id="KW-1133">Transmembrane helix</keyword>
<evidence type="ECO:0000256" key="5">
    <source>
        <dbReference type="ARBA" id="ARBA00022989"/>
    </source>
</evidence>
<accession>A0A645I4K5</accession>
<evidence type="ECO:0000256" key="1">
    <source>
        <dbReference type="ARBA" id="ARBA00004651"/>
    </source>
</evidence>
<keyword evidence="2" id="KW-0813">Transport</keyword>
<name>A0A645I4K5_9ZZZZ</name>
<keyword evidence="4 7" id="KW-0812">Transmembrane</keyword>
<evidence type="ECO:0000313" key="9">
    <source>
        <dbReference type="EMBL" id="MPN42413.1"/>
    </source>
</evidence>
<evidence type="ECO:0000256" key="7">
    <source>
        <dbReference type="SAM" id="Phobius"/>
    </source>
</evidence>
<protein>
    <recommendedName>
        <fullName evidence="8">ABC transmembrane type-1 domain-containing protein</fullName>
    </recommendedName>
</protein>
<feature type="transmembrane region" description="Helical" evidence="7">
    <location>
        <begin position="38"/>
        <end position="60"/>
    </location>
</feature>
<feature type="domain" description="ABC transmembrane type-1" evidence="8">
    <location>
        <begin position="1"/>
        <end position="170"/>
    </location>
</feature>
<sequence length="185" mass="20999">MQTYLIPLFFQFKYFNFFGIGALPGWQVNLTNTEMTHYLTAFLGSGLRSGLFILLFTQFFKGMPQELENAARVDGCGEAKTFVKIMVPNALSVYLVVFIMSLVWYWNEYFFPSVMLSQRPLMATKIGMLRTLVNMNSKTAAYGDGLTETVVIYAGAILFILPLFIMYMAAQKYFIQSVERTGITG</sequence>
<dbReference type="GO" id="GO:0055085">
    <property type="term" value="P:transmembrane transport"/>
    <property type="evidence" value="ECO:0007669"/>
    <property type="project" value="InterPro"/>
</dbReference>
<dbReference type="Pfam" id="PF00528">
    <property type="entry name" value="BPD_transp_1"/>
    <property type="match status" value="1"/>
</dbReference>
<proteinExistence type="predicted"/>
<feature type="transmembrane region" description="Helical" evidence="7">
    <location>
        <begin position="150"/>
        <end position="170"/>
    </location>
</feature>
<evidence type="ECO:0000256" key="3">
    <source>
        <dbReference type="ARBA" id="ARBA00022475"/>
    </source>
</evidence>
<dbReference type="PANTHER" id="PTHR43744:SF6">
    <property type="entry name" value="ABC TRANSPORTER PERMEASE PROTEIN YESQ-RELATED"/>
    <property type="match status" value="1"/>
</dbReference>
<comment type="subcellular location">
    <subcellularLocation>
        <location evidence="1">Cell membrane</location>
        <topology evidence="1">Multi-pass membrane protein</topology>
    </subcellularLocation>
</comment>
<dbReference type="CDD" id="cd06261">
    <property type="entry name" value="TM_PBP2"/>
    <property type="match status" value="1"/>
</dbReference>
<dbReference type="EMBL" id="VSSQ01100133">
    <property type="protein sequence ID" value="MPN42413.1"/>
    <property type="molecule type" value="Genomic_DNA"/>
</dbReference>
<dbReference type="GO" id="GO:0005886">
    <property type="term" value="C:plasma membrane"/>
    <property type="evidence" value="ECO:0007669"/>
    <property type="project" value="UniProtKB-SubCell"/>
</dbReference>
<reference evidence="9" key="1">
    <citation type="submission" date="2019-08" db="EMBL/GenBank/DDBJ databases">
        <authorList>
            <person name="Kucharzyk K."/>
            <person name="Murdoch R.W."/>
            <person name="Higgins S."/>
            <person name="Loffler F."/>
        </authorList>
    </citation>
    <scope>NUCLEOTIDE SEQUENCE</scope>
</reference>
<dbReference type="SUPFAM" id="SSF161098">
    <property type="entry name" value="MetI-like"/>
    <property type="match status" value="1"/>
</dbReference>
<dbReference type="InterPro" id="IPR000515">
    <property type="entry name" value="MetI-like"/>
</dbReference>
<keyword evidence="6 7" id="KW-0472">Membrane</keyword>
<evidence type="ECO:0000259" key="8">
    <source>
        <dbReference type="PROSITE" id="PS50928"/>
    </source>
</evidence>
<dbReference type="InterPro" id="IPR035906">
    <property type="entry name" value="MetI-like_sf"/>
</dbReference>
<dbReference type="PANTHER" id="PTHR43744">
    <property type="entry name" value="ABC TRANSPORTER PERMEASE PROTEIN MG189-RELATED-RELATED"/>
    <property type="match status" value="1"/>
</dbReference>
<dbReference type="Gene3D" id="1.10.3720.10">
    <property type="entry name" value="MetI-like"/>
    <property type="match status" value="1"/>
</dbReference>
<evidence type="ECO:0000256" key="2">
    <source>
        <dbReference type="ARBA" id="ARBA00022448"/>
    </source>
</evidence>
<organism evidence="9">
    <name type="scientific">bioreactor metagenome</name>
    <dbReference type="NCBI Taxonomy" id="1076179"/>
    <lineage>
        <taxon>unclassified sequences</taxon>
        <taxon>metagenomes</taxon>
        <taxon>ecological metagenomes</taxon>
    </lineage>
</organism>
<evidence type="ECO:0000256" key="6">
    <source>
        <dbReference type="ARBA" id="ARBA00023136"/>
    </source>
</evidence>
<dbReference type="PROSITE" id="PS50928">
    <property type="entry name" value="ABC_TM1"/>
    <property type="match status" value="1"/>
</dbReference>
<comment type="caution">
    <text evidence="9">The sequence shown here is derived from an EMBL/GenBank/DDBJ whole genome shotgun (WGS) entry which is preliminary data.</text>
</comment>
<keyword evidence="3" id="KW-1003">Cell membrane</keyword>
<feature type="transmembrane region" description="Helical" evidence="7">
    <location>
        <begin position="81"/>
        <end position="106"/>
    </location>
</feature>